<feature type="region of interest" description="Disordered" evidence="1">
    <location>
        <begin position="16"/>
        <end position="55"/>
    </location>
</feature>
<evidence type="ECO:0000313" key="3">
    <source>
        <dbReference type="Proteomes" id="UP001562425"/>
    </source>
</evidence>
<comment type="caution">
    <text evidence="2">The sequence shown here is derived from an EMBL/GenBank/DDBJ whole genome shotgun (WGS) entry which is preliminary data.</text>
</comment>
<sequence length="148" mass="16376">MTKRLPETAALLVRPSSTFPVLGDDERPRQCPRAKPCARSAHKRANERESTRERRPTHLAVRLGPFPWCCALFWPCFAGSNRYPGGPVPASRSSVEKLTQKPCSSPTTASCCTEPTQFVVKNGRSSVPFLATNLIEITVEIEPLREPS</sequence>
<keyword evidence="3" id="KW-1185">Reference proteome</keyword>
<reference evidence="2 3" key="1">
    <citation type="submission" date="2024-05" db="EMBL/GenBank/DDBJ databases">
        <title>Culex pipiens pipiens assembly and annotation.</title>
        <authorList>
            <person name="Alout H."/>
            <person name="Durand T."/>
        </authorList>
    </citation>
    <scope>NUCLEOTIDE SEQUENCE [LARGE SCALE GENOMIC DNA]</scope>
    <source>
        <strain evidence="2">HA-2024</strain>
        <tissue evidence="2">Whole body</tissue>
    </source>
</reference>
<dbReference type="AlphaFoldDB" id="A0ABD1CHC5"/>
<evidence type="ECO:0000256" key="1">
    <source>
        <dbReference type="SAM" id="MobiDB-lite"/>
    </source>
</evidence>
<feature type="compositionally biased region" description="Basic and acidic residues" evidence="1">
    <location>
        <begin position="44"/>
        <end position="55"/>
    </location>
</feature>
<evidence type="ECO:0000313" key="2">
    <source>
        <dbReference type="EMBL" id="KAL1375788.1"/>
    </source>
</evidence>
<gene>
    <name evidence="2" type="ORF">pipiens_017284</name>
</gene>
<protein>
    <submittedName>
        <fullName evidence="2">Uncharacterized protein</fullName>
    </submittedName>
</protein>
<dbReference type="Proteomes" id="UP001562425">
    <property type="component" value="Unassembled WGS sequence"/>
</dbReference>
<accession>A0ABD1CHC5</accession>
<proteinExistence type="predicted"/>
<dbReference type="EMBL" id="JBEHCU010012207">
    <property type="protein sequence ID" value="KAL1375788.1"/>
    <property type="molecule type" value="Genomic_DNA"/>
</dbReference>
<name>A0ABD1CHC5_CULPP</name>
<organism evidence="2 3">
    <name type="scientific">Culex pipiens pipiens</name>
    <name type="common">Northern house mosquito</name>
    <dbReference type="NCBI Taxonomy" id="38569"/>
    <lineage>
        <taxon>Eukaryota</taxon>
        <taxon>Metazoa</taxon>
        <taxon>Ecdysozoa</taxon>
        <taxon>Arthropoda</taxon>
        <taxon>Hexapoda</taxon>
        <taxon>Insecta</taxon>
        <taxon>Pterygota</taxon>
        <taxon>Neoptera</taxon>
        <taxon>Endopterygota</taxon>
        <taxon>Diptera</taxon>
        <taxon>Nematocera</taxon>
        <taxon>Culicoidea</taxon>
        <taxon>Culicidae</taxon>
        <taxon>Culicinae</taxon>
        <taxon>Culicini</taxon>
        <taxon>Culex</taxon>
        <taxon>Culex</taxon>
    </lineage>
</organism>